<name>A0ABD2NMV9_9CUCU</name>
<dbReference type="AlphaFoldDB" id="A0ABD2NMV9"/>
<keyword evidence="1" id="KW-0472">Membrane</keyword>
<keyword evidence="3" id="KW-1185">Reference proteome</keyword>
<evidence type="ECO:0000256" key="1">
    <source>
        <dbReference type="SAM" id="Phobius"/>
    </source>
</evidence>
<comment type="caution">
    <text evidence="2">The sequence shown here is derived from an EMBL/GenBank/DDBJ whole genome shotgun (WGS) entry which is preliminary data.</text>
</comment>
<reference evidence="2 3" key="1">
    <citation type="journal article" date="2021" name="BMC Biol.">
        <title>Horizontally acquired antibacterial genes associated with adaptive radiation of ladybird beetles.</title>
        <authorList>
            <person name="Li H.S."/>
            <person name="Tang X.F."/>
            <person name="Huang Y.H."/>
            <person name="Xu Z.Y."/>
            <person name="Chen M.L."/>
            <person name="Du X.Y."/>
            <person name="Qiu B.Y."/>
            <person name="Chen P.T."/>
            <person name="Zhang W."/>
            <person name="Slipinski A."/>
            <person name="Escalona H.E."/>
            <person name="Waterhouse R.M."/>
            <person name="Zwick A."/>
            <person name="Pang H."/>
        </authorList>
    </citation>
    <scope>NUCLEOTIDE SEQUENCE [LARGE SCALE GENOMIC DNA]</scope>
    <source>
        <strain evidence="2">SYSU2018</strain>
    </source>
</reference>
<feature type="transmembrane region" description="Helical" evidence="1">
    <location>
        <begin position="147"/>
        <end position="168"/>
    </location>
</feature>
<keyword evidence="1" id="KW-0812">Transmembrane</keyword>
<keyword evidence="1" id="KW-1133">Transmembrane helix</keyword>
<evidence type="ECO:0000313" key="2">
    <source>
        <dbReference type="EMBL" id="KAL3280101.1"/>
    </source>
</evidence>
<evidence type="ECO:0000313" key="3">
    <source>
        <dbReference type="Proteomes" id="UP001516400"/>
    </source>
</evidence>
<protein>
    <submittedName>
        <fullName evidence="2">Uncharacterized protein</fullName>
    </submittedName>
</protein>
<sequence length="258" mass="29981">MLRNHTFVGNYIEQRYVPEFGCYKKIVKISSKEDIFIENLCIAKSRIDRFFAGTKWVGITLPNTLGAPVGYNLWVEIDEEILGTYKFCVRDVLFTKDQIMLNLQVVKPYSKKQKVSSHKLPNTPVEDEGIEVNREILSWKNVKDASVFMFLLCAAIVAGTGQLITFLMDYTLRLLREFSNVIRVITPIFVAFFDTISRMFGYVCFLIALLWRDRHSPPKSQAFYPQKLQYQPAYPYESRYKALGYKPKHSVVITELEE</sequence>
<proteinExistence type="predicted"/>
<accession>A0ABD2NMV9</accession>
<dbReference type="EMBL" id="JABFTP020000124">
    <property type="protein sequence ID" value="KAL3280101.1"/>
    <property type="molecule type" value="Genomic_DNA"/>
</dbReference>
<gene>
    <name evidence="2" type="ORF">HHI36_017607</name>
</gene>
<dbReference type="Proteomes" id="UP001516400">
    <property type="component" value="Unassembled WGS sequence"/>
</dbReference>
<feature type="transmembrane region" description="Helical" evidence="1">
    <location>
        <begin position="188"/>
        <end position="211"/>
    </location>
</feature>
<organism evidence="2 3">
    <name type="scientific">Cryptolaemus montrouzieri</name>
    <dbReference type="NCBI Taxonomy" id="559131"/>
    <lineage>
        <taxon>Eukaryota</taxon>
        <taxon>Metazoa</taxon>
        <taxon>Ecdysozoa</taxon>
        <taxon>Arthropoda</taxon>
        <taxon>Hexapoda</taxon>
        <taxon>Insecta</taxon>
        <taxon>Pterygota</taxon>
        <taxon>Neoptera</taxon>
        <taxon>Endopterygota</taxon>
        <taxon>Coleoptera</taxon>
        <taxon>Polyphaga</taxon>
        <taxon>Cucujiformia</taxon>
        <taxon>Coccinelloidea</taxon>
        <taxon>Coccinellidae</taxon>
        <taxon>Scymninae</taxon>
        <taxon>Scymnini</taxon>
        <taxon>Cryptolaemus</taxon>
    </lineage>
</organism>